<feature type="binding site" evidence="2">
    <location>
        <position position="60"/>
    </location>
    <ligand>
        <name>Zn(2+)</name>
        <dbReference type="ChEBI" id="CHEBI:29105"/>
        <label>1</label>
    </ligand>
</feature>
<dbReference type="EC" id="3.5.2.3" evidence="2"/>
<keyword evidence="2" id="KW-0479">Metal-binding</keyword>
<sequence length="424" mass="46874">MKTLIKDGWLVDPSQNLFGVYDILIEEDKIVKIHENIVDEEATVIQASGLYICPGLVDMHVHLREPGYEYKETIESGALAAVAGGFTSIACMPNTNPVIDNKEVVEYVKNKGKNSKCNVYIMGSITKNLDGEEKSPYKELAKSGIVAITDDGKTVMNTRIMYEAMMDAKALGMPVSVHCEDAYLVYDRSINKGKVSEKLNLTGVPALAEEIIIWRDTVLADITECHVHIQHISTKKGLDLIRDAKKNGVMVSCEVTPHHITLTEEEVEKIGTNAKMSPPLRKKEDVEALIQGLFEGTIDVIATDHAPHSREEKDSDLTKAANGIVGLETSLGIALTELVHKRNMPLPMLIDKMSRKPSELLKIPGGTLKAGSFADIVIIDLEKEWTVDRDKFYSKSKNSPFQGRKLKGKAIATIVRGQIQYSEM</sequence>
<keyword evidence="2" id="KW-0862">Zinc</keyword>
<comment type="function">
    <text evidence="2">Catalyzes the reversible cyclization of carbamoyl aspartate to dihydroorotate.</text>
</comment>
<dbReference type="NCBIfam" id="TIGR00857">
    <property type="entry name" value="pyrC_multi"/>
    <property type="match status" value="1"/>
</dbReference>
<comment type="similarity">
    <text evidence="2">Belongs to the metallo-dependent hydrolases superfamily. DHOase family. Class I DHOase subfamily.</text>
</comment>
<dbReference type="PROSITE" id="PS00483">
    <property type="entry name" value="DIHYDROOROTASE_2"/>
    <property type="match status" value="1"/>
</dbReference>
<dbReference type="Proteomes" id="UP000726170">
    <property type="component" value="Unassembled WGS sequence"/>
</dbReference>
<feature type="binding site" evidence="2">
    <location>
        <begin position="62"/>
        <end position="64"/>
    </location>
    <ligand>
        <name>substrate</name>
    </ligand>
</feature>
<feature type="binding site" evidence="2">
    <location>
        <position position="178"/>
    </location>
    <ligand>
        <name>Zn(2+)</name>
        <dbReference type="ChEBI" id="CHEBI:29105"/>
        <label>2</label>
    </ligand>
</feature>
<dbReference type="PROSITE" id="PS00482">
    <property type="entry name" value="DIHYDROOROTASE_1"/>
    <property type="match status" value="1"/>
</dbReference>
<evidence type="ECO:0000256" key="2">
    <source>
        <dbReference type="HAMAP-Rule" id="MF_00220"/>
    </source>
</evidence>
<keyword evidence="5" id="KW-1185">Reference proteome</keyword>
<dbReference type="InterPro" id="IPR002195">
    <property type="entry name" value="Dihydroorotase_CS"/>
</dbReference>
<gene>
    <name evidence="2" type="primary">pyrC</name>
    <name evidence="4" type="ORF">KQI86_04960</name>
</gene>
<dbReference type="PANTHER" id="PTHR43668">
    <property type="entry name" value="ALLANTOINASE"/>
    <property type="match status" value="1"/>
</dbReference>
<feature type="active site" evidence="2">
    <location>
        <position position="304"/>
    </location>
</feature>
<keyword evidence="2" id="KW-0378">Hydrolase</keyword>
<dbReference type="RefSeq" id="WP_216438028.1">
    <property type="nucleotide sequence ID" value="NZ_JAHLQF010000001.1"/>
</dbReference>
<comment type="caution">
    <text evidence="2">Lacks conserved residue(s) required for the propagation of feature annotation.</text>
</comment>
<dbReference type="InterPro" id="IPR004722">
    <property type="entry name" value="DHOase"/>
</dbReference>
<feature type="binding site" evidence="2">
    <location>
        <position position="304"/>
    </location>
    <ligand>
        <name>Zn(2+)</name>
        <dbReference type="ChEBI" id="CHEBI:29105"/>
        <label>1</label>
    </ligand>
</feature>
<proteinExistence type="inferred from homology"/>
<accession>A0ABS6EGR5</accession>
<reference evidence="4 5" key="1">
    <citation type="submission" date="2021-06" db="EMBL/GenBank/DDBJ databases">
        <authorList>
            <person name="Sun Q."/>
            <person name="Li D."/>
        </authorList>
    </citation>
    <scope>NUCLEOTIDE SEQUENCE [LARGE SCALE GENOMIC DNA]</scope>
    <source>
        <strain evidence="4 5">MSJ-11</strain>
    </source>
</reference>
<comment type="caution">
    <text evidence="4">The sequence shown here is derived from an EMBL/GenBank/DDBJ whole genome shotgun (WGS) entry which is preliminary data.</text>
</comment>
<feature type="binding site" evidence="2">
    <location>
        <position position="308"/>
    </location>
    <ligand>
        <name>substrate</name>
    </ligand>
</feature>
<evidence type="ECO:0000313" key="5">
    <source>
        <dbReference type="Proteomes" id="UP000726170"/>
    </source>
</evidence>
<evidence type="ECO:0000256" key="1">
    <source>
        <dbReference type="ARBA" id="ARBA00022975"/>
    </source>
</evidence>
<evidence type="ECO:0000313" key="4">
    <source>
        <dbReference type="EMBL" id="MBU5483670.1"/>
    </source>
</evidence>
<keyword evidence="1 2" id="KW-0665">Pyrimidine biosynthesis</keyword>
<protein>
    <recommendedName>
        <fullName evidence="2">Dihydroorotase</fullName>
        <shortName evidence="2">DHOase</shortName>
        <ecNumber evidence="2">3.5.2.3</ecNumber>
    </recommendedName>
</protein>
<dbReference type="InterPro" id="IPR024403">
    <property type="entry name" value="DHOase_cat"/>
</dbReference>
<dbReference type="PANTHER" id="PTHR43668:SF2">
    <property type="entry name" value="ALLANTOINASE"/>
    <property type="match status" value="1"/>
</dbReference>
<feature type="binding site" evidence="2">
    <location>
        <position position="231"/>
    </location>
    <ligand>
        <name>Zn(2+)</name>
        <dbReference type="ChEBI" id="CHEBI:29105"/>
        <label>2</label>
    </ligand>
</feature>
<comment type="catalytic activity">
    <reaction evidence="2">
        <text>(S)-dihydroorotate + H2O = N-carbamoyl-L-aspartate + H(+)</text>
        <dbReference type="Rhea" id="RHEA:24296"/>
        <dbReference type="ChEBI" id="CHEBI:15377"/>
        <dbReference type="ChEBI" id="CHEBI:15378"/>
        <dbReference type="ChEBI" id="CHEBI:30864"/>
        <dbReference type="ChEBI" id="CHEBI:32814"/>
        <dbReference type="EC" id="3.5.2.3"/>
    </reaction>
</comment>
<feature type="domain" description="Dihydroorotase catalytic" evidence="3">
    <location>
        <begin position="52"/>
        <end position="236"/>
    </location>
</feature>
<dbReference type="EMBL" id="JAHLQF010000001">
    <property type="protein sequence ID" value="MBU5483670.1"/>
    <property type="molecule type" value="Genomic_DNA"/>
</dbReference>
<dbReference type="Pfam" id="PF12890">
    <property type="entry name" value="DHOase"/>
    <property type="match status" value="1"/>
</dbReference>
<comment type="pathway">
    <text evidence="2">Pyrimidine metabolism; UMP biosynthesis via de novo pathway; (S)-dihydroorotate from bicarbonate: step 3/3.</text>
</comment>
<feature type="binding site" evidence="2">
    <location>
        <position position="151"/>
    </location>
    <ligand>
        <name>Zn(2+)</name>
        <dbReference type="ChEBI" id="CHEBI:29105"/>
        <label>2</label>
    </ligand>
</feature>
<dbReference type="InterPro" id="IPR050138">
    <property type="entry name" value="DHOase/Allantoinase_Hydrolase"/>
</dbReference>
<name>A0ABS6EGR5_9CLOT</name>
<feature type="binding site" evidence="2">
    <location>
        <position position="94"/>
    </location>
    <ligand>
        <name>substrate</name>
    </ligand>
</feature>
<organism evidence="4 5">
    <name type="scientific">Clostridium mobile</name>
    <dbReference type="NCBI Taxonomy" id="2841512"/>
    <lineage>
        <taxon>Bacteria</taxon>
        <taxon>Bacillati</taxon>
        <taxon>Bacillota</taxon>
        <taxon>Clostridia</taxon>
        <taxon>Eubacteriales</taxon>
        <taxon>Clostridiaceae</taxon>
        <taxon>Clostridium</taxon>
    </lineage>
</organism>
<feature type="binding site" evidence="2">
    <location>
        <position position="62"/>
    </location>
    <ligand>
        <name>Zn(2+)</name>
        <dbReference type="ChEBI" id="CHEBI:29105"/>
        <label>1</label>
    </ligand>
</feature>
<dbReference type="HAMAP" id="MF_00220_B">
    <property type="entry name" value="PyrC_classI_B"/>
    <property type="match status" value="1"/>
</dbReference>
<feature type="binding site" evidence="2">
    <location>
        <position position="151"/>
    </location>
    <ligand>
        <name>Zn(2+)</name>
        <dbReference type="ChEBI" id="CHEBI:29105"/>
        <label>1</label>
    </ligand>
</feature>
<evidence type="ECO:0000259" key="3">
    <source>
        <dbReference type="Pfam" id="PF12890"/>
    </source>
</evidence>
<dbReference type="CDD" id="cd01317">
    <property type="entry name" value="DHOase_IIa"/>
    <property type="match status" value="1"/>
</dbReference>
<comment type="cofactor">
    <cofactor evidence="2">
        <name>Zn(2+)</name>
        <dbReference type="ChEBI" id="CHEBI:29105"/>
    </cofactor>
    <text evidence="2">Binds 2 Zn(2+) ions per subunit.</text>
</comment>